<dbReference type="EMBL" id="AP019735">
    <property type="protein sequence ID" value="BBL04714.1"/>
    <property type="molecule type" value="Genomic_DNA"/>
</dbReference>
<keyword evidence="2" id="KW-1185">Reference proteome</keyword>
<proteinExistence type="predicted"/>
<dbReference type="InterPro" id="IPR021533">
    <property type="entry name" value="PepSY-like"/>
</dbReference>
<dbReference type="AlphaFoldDB" id="A0A4Y1WWA3"/>
<name>A0A4Y1WWA3_9BACT</name>
<organism evidence="1 2">
    <name type="scientific">Alistipes communis</name>
    <dbReference type="NCBI Taxonomy" id="2585118"/>
    <lineage>
        <taxon>Bacteria</taxon>
        <taxon>Pseudomonadati</taxon>
        <taxon>Bacteroidota</taxon>
        <taxon>Bacteroidia</taxon>
        <taxon>Bacteroidales</taxon>
        <taxon>Rikenellaceae</taxon>
        <taxon>Alistipes</taxon>
    </lineage>
</organism>
<dbReference type="Proteomes" id="UP000318946">
    <property type="component" value="Chromosome"/>
</dbReference>
<dbReference type="Pfam" id="PF11396">
    <property type="entry name" value="PepSY_like"/>
    <property type="match status" value="1"/>
</dbReference>
<accession>A0A4Y1WWA3</accession>
<evidence type="ECO:0000313" key="1">
    <source>
        <dbReference type="EMBL" id="BBL04714.1"/>
    </source>
</evidence>
<accession>A0A4Y1XKV1</accession>
<dbReference type="Gene3D" id="3.40.1420.30">
    <property type="match status" value="1"/>
</dbReference>
<dbReference type="KEGG" id="acou:A5CBH24_20270"/>
<dbReference type="OrthoDB" id="710080at2"/>
<dbReference type="SUPFAM" id="SSF160574">
    <property type="entry name" value="BT0923-like"/>
    <property type="match status" value="1"/>
</dbReference>
<sequence length="147" mass="16843">MKKTFLTLFLMTTMFGAAYADGREKPTSVDKLPQAAQEFLSAHFKDLTVAYAVEEQKYTGKEYEVVYTDRTEVEFRSDGQWESVGRKYSPVPASIVPQPIQTFVSGSNYPGQFIRQIDRNAYTWEVELSNGLEIKFDNQFNVIDIDD</sequence>
<dbReference type="RefSeq" id="WP_141413078.1">
    <property type="nucleotide sequence ID" value="NZ_AP019735.1"/>
</dbReference>
<gene>
    <name evidence="1" type="ORF">A5CBH24_20270</name>
</gene>
<evidence type="ECO:0000313" key="2">
    <source>
        <dbReference type="Proteomes" id="UP000318946"/>
    </source>
</evidence>
<dbReference type="GeneID" id="78342744"/>
<protein>
    <submittedName>
        <fullName evidence="1">Uncharacterized protein</fullName>
    </submittedName>
</protein>
<reference evidence="2" key="1">
    <citation type="submission" date="2019-06" db="EMBL/GenBank/DDBJ databases">
        <title>Alistipes onderdonkii subsp. vulgaris subsp. nov., Alistipes dispar sp. nov. and Alistipes communis sp. nov., isolated from human faeces, and creation of Alistipes onderdonkii subsp. onderdonkii subsp. nov.</title>
        <authorList>
            <person name="Sakamoto M."/>
            <person name="Ikeyama N."/>
            <person name="Ogata Y."/>
            <person name="Suda W."/>
            <person name="Iino T."/>
            <person name="Hattori M."/>
            <person name="Ohkuma M."/>
        </authorList>
    </citation>
    <scope>NUCLEOTIDE SEQUENCE [LARGE SCALE GENOMIC DNA]</scope>
    <source>
        <strain evidence="2">5CBH24</strain>
    </source>
</reference>